<evidence type="ECO:0000259" key="12">
    <source>
        <dbReference type="PROSITE" id="PS50200"/>
    </source>
</evidence>
<protein>
    <recommendedName>
        <fullName evidence="16">WW domain-containing protein</fullName>
    </recommendedName>
</protein>
<dbReference type="HOGENOM" id="CLU_000192_14_4_1"/>
<feature type="domain" description="MyTH4" evidence="13">
    <location>
        <begin position="182"/>
        <end position="333"/>
    </location>
</feature>
<dbReference type="PANTHER" id="PTHR22692:SF33">
    <property type="entry name" value="MYOSIN"/>
    <property type="match status" value="1"/>
</dbReference>
<evidence type="ECO:0000259" key="11">
    <source>
        <dbReference type="PROSITE" id="PS50057"/>
    </source>
</evidence>
<dbReference type="Pfam" id="PF00373">
    <property type="entry name" value="FERM_M"/>
    <property type="match status" value="1"/>
</dbReference>
<evidence type="ECO:0000256" key="8">
    <source>
        <dbReference type="ARBA" id="ARBA00023203"/>
    </source>
</evidence>
<dbReference type="InterPro" id="IPR000299">
    <property type="entry name" value="FERM_domain"/>
</dbReference>
<reference evidence="15" key="2">
    <citation type="submission" date="2010-04" db="EMBL/GenBank/DDBJ databases">
        <authorList>
            <person name="Buell R."/>
            <person name="Hamilton J."/>
            <person name="Hostetler J."/>
        </authorList>
    </citation>
    <scope>NUCLEOTIDE SEQUENCE [LARGE SCALE GENOMIC DNA]</scope>
    <source>
        <strain evidence="15">DAOM:BR144</strain>
    </source>
</reference>
<proteinExistence type="inferred from homology"/>
<evidence type="ECO:0000256" key="3">
    <source>
        <dbReference type="ARBA" id="ARBA00022490"/>
    </source>
</evidence>
<dbReference type="SUPFAM" id="SSF51045">
    <property type="entry name" value="WW domain"/>
    <property type="match status" value="1"/>
</dbReference>
<dbReference type="EnsemblProtists" id="PYU1_T012558">
    <property type="protein sequence ID" value="PYU1_T012558"/>
    <property type="gene ID" value="PYU1_G012532"/>
</dbReference>
<feature type="domain" description="FERM" evidence="11">
    <location>
        <begin position="338"/>
        <end position="656"/>
    </location>
</feature>
<reference evidence="14" key="3">
    <citation type="submission" date="2015-02" db="UniProtKB">
        <authorList>
            <consortium name="EnsemblProtists"/>
        </authorList>
    </citation>
    <scope>IDENTIFICATION</scope>
    <source>
        <strain evidence="14">DAOM BR144</strain>
    </source>
</reference>
<dbReference type="PROSITE" id="PS50020">
    <property type="entry name" value="WW_DOMAIN_2"/>
    <property type="match status" value="1"/>
</dbReference>
<dbReference type="GO" id="GO:0003779">
    <property type="term" value="F:actin binding"/>
    <property type="evidence" value="ECO:0007669"/>
    <property type="project" value="UniProtKB-KW"/>
</dbReference>
<reference evidence="15" key="1">
    <citation type="journal article" date="2010" name="Genome Biol.">
        <title>Genome sequence of the necrotrophic plant pathogen Pythium ultimum reveals original pathogenicity mechanisms and effector repertoire.</title>
        <authorList>
            <person name="Levesque C.A."/>
            <person name="Brouwer H."/>
            <person name="Cano L."/>
            <person name="Hamilton J.P."/>
            <person name="Holt C."/>
            <person name="Huitema E."/>
            <person name="Raffaele S."/>
            <person name="Robideau G.P."/>
            <person name="Thines M."/>
            <person name="Win J."/>
            <person name="Zerillo M.M."/>
            <person name="Beakes G.W."/>
            <person name="Boore J.L."/>
            <person name="Busam D."/>
            <person name="Dumas B."/>
            <person name="Ferriera S."/>
            <person name="Fuerstenberg S.I."/>
            <person name="Gachon C.M."/>
            <person name="Gaulin E."/>
            <person name="Govers F."/>
            <person name="Grenville-Briggs L."/>
            <person name="Horner N."/>
            <person name="Hostetler J."/>
            <person name="Jiang R.H."/>
            <person name="Johnson J."/>
            <person name="Krajaejun T."/>
            <person name="Lin H."/>
            <person name="Meijer H.J."/>
            <person name="Moore B."/>
            <person name="Morris P."/>
            <person name="Phuntmart V."/>
            <person name="Puiu D."/>
            <person name="Shetty J."/>
            <person name="Stajich J.E."/>
            <person name="Tripathy S."/>
            <person name="Wawra S."/>
            <person name="van West P."/>
            <person name="Whitty B.R."/>
            <person name="Coutinho P.M."/>
            <person name="Henrissat B."/>
            <person name="Martin F."/>
            <person name="Thomas P.D."/>
            <person name="Tyler B.M."/>
            <person name="De Vries R.P."/>
            <person name="Kamoun S."/>
            <person name="Yandell M."/>
            <person name="Tisserat N."/>
            <person name="Buell C.R."/>
        </authorList>
    </citation>
    <scope>NUCLEOTIDE SEQUENCE</scope>
    <source>
        <strain evidence="15">DAOM:BR144</strain>
    </source>
</reference>
<evidence type="ECO:0000259" key="13">
    <source>
        <dbReference type="PROSITE" id="PS51016"/>
    </source>
</evidence>
<dbReference type="eggNOG" id="KOG4229">
    <property type="taxonomic scope" value="Eukaryota"/>
</dbReference>
<dbReference type="InterPro" id="IPR000857">
    <property type="entry name" value="MyTH4_dom"/>
</dbReference>
<keyword evidence="3" id="KW-0963">Cytoplasm</keyword>
<dbReference type="Pfam" id="PF02174">
    <property type="entry name" value="IRS"/>
    <property type="match status" value="1"/>
</dbReference>
<dbReference type="EMBL" id="GL376612">
    <property type="status" value="NOT_ANNOTATED_CDS"/>
    <property type="molecule type" value="Genomic_DNA"/>
</dbReference>
<dbReference type="InterPro" id="IPR019749">
    <property type="entry name" value="Band_41_domain"/>
</dbReference>
<dbReference type="PANTHER" id="PTHR22692">
    <property type="entry name" value="MYOSIN VII, XV"/>
    <property type="match status" value="1"/>
</dbReference>
<evidence type="ECO:0000256" key="2">
    <source>
        <dbReference type="ARBA" id="ARBA00008314"/>
    </source>
</evidence>
<evidence type="ECO:0000313" key="14">
    <source>
        <dbReference type="EnsemblProtists" id="PYU1_T012558"/>
    </source>
</evidence>
<evidence type="ECO:0000256" key="9">
    <source>
        <dbReference type="SAM" id="MobiDB-lite"/>
    </source>
</evidence>
<keyword evidence="7" id="KW-0505">Motor protein</keyword>
<dbReference type="Gene3D" id="1.25.40.530">
    <property type="entry name" value="MyTH4 domain"/>
    <property type="match status" value="1"/>
</dbReference>
<keyword evidence="6" id="KW-0067">ATP-binding</keyword>
<dbReference type="CDD" id="cd00201">
    <property type="entry name" value="WW"/>
    <property type="match status" value="1"/>
</dbReference>
<dbReference type="InterPro" id="IPR011993">
    <property type="entry name" value="PH-like_dom_sf"/>
</dbReference>
<keyword evidence="4" id="KW-0677">Repeat</keyword>
<evidence type="ECO:0000256" key="1">
    <source>
        <dbReference type="ARBA" id="ARBA00004496"/>
    </source>
</evidence>
<comment type="subcellular location">
    <subcellularLocation>
        <location evidence="1">Cytoplasm</location>
    </subcellularLocation>
</comment>
<dbReference type="Proteomes" id="UP000019132">
    <property type="component" value="Unassembled WGS sequence"/>
</dbReference>
<feature type="region of interest" description="Disordered" evidence="9">
    <location>
        <begin position="41"/>
        <end position="145"/>
    </location>
</feature>
<dbReference type="SMART" id="SM00295">
    <property type="entry name" value="B41"/>
    <property type="match status" value="1"/>
</dbReference>
<sequence>MDADQWVQLLDRGSNTYYYANLVTQESTWEAPPSFIKYEDIETTFQPSSRASEPEKSRDDSSRISTDSSKHSPSDFSSSEPEAQQQLAEDALPEATVTSVAPDEPQTCLPPIPTLKLEPVVPETSSAASKTKKKQAADPHDVPTESHPLFAFARKYYNLTTTTKSCLFSKSKPLDLRSRLYWESGLITTPLIELPKHQMKIALQAFRNISGFMGNRSSGKGQIDHCFKLLRNVAPRSPDLKNEIYCQLCKQLTGNPDMNAVLNGWLLLNACLITFPPSKELSPYLEQFFAQHAVAPETEIALYATDAIHSLQSCFQKGERKELPCPMEIHALRDHSLIEVIVSLVDGTPIKISVSAWTTCGELSKTVSQRLGIRKTQAFALFECSSRHEERVIEADERILDLYALWERIGIEKAGKPGKKNKTNSNNSAQKETTSERTYKLLYKVYLWIDFDDELVEEINLVYLQAVHNVVNGIYVATLEKCIELASYQLYCKHGIYQSDRVIDFVSEIDQYIPPNILSPVNRAQLADQVLAAFAAQRDNSVHECKWSYLRLCKTLRFYGAAFFAVHNTRNPKMPTDVALAVHYRGLTLVSVENEAPLAQYLYVDIASWGYSANSFVFVVTQGNKDDNVEHVLKTSAGKHINDIIAAYVKYIVTLAPTSD</sequence>
<feature type="domain" description="Ras-associating" evidence="12">
    <location>
        <begin position="334"/>
        <end position="408"/>
    </location>
</feature>
<keyword evidence="15" id="KW-1185">Reference proteome</keyword>
<dbReference type="PROSITE" id="PS50200">
    <property type="entry name" value="RA"/>
    <property type="match status" value="1"/>
</dbReference>
<evidence type="ECO:0000313" key="15">
    <source>
        <dbReference type="Proteomes" id="UP000019132"/>
    </source>
</evidence>
<dbReference type="PROSITE" id="PS50057">
    <property type="entry name" value="FERM_3"/>
    <property type="match status" value="1"/>
</dbReference>
<dbReference type="InParanoid" id="K3X5Q9"/>
<dbReference type="STRING" id="431595.K3X5Q9"/>
<dbReference type="InterPro" id="IPR014352">
    <property type="entry name" value="FERM/acyl-CoA-bd_prot_sf"/>
</dbReference>
<dbReference type="InterPro" id="IPR036020">
    <property type="entry name" value="WW_dom_sf"/>
</dbReference>
<dbReference type="Pfam" id="PF21989">
    <property type="entry name" value="RA_2"/>
    <property type="match status" value="1"/>
</dbReference>
<dbReference type="OMA" id="TLFHVRN"/>
<accession>K3X5Q9</accession>
<dbReference type="CDD" id="cd14473">
    <property type="entry name" value="FERM_B-lobe"/>
    <property type="match status" value="1"/>
</dbReference>
<dbReference type="Gene3D" id="3.10.20.90">
    <property type="entry name" value="Phosphatidylinositol 3-kinase Catalytic Subunit, Chain A, domain 1"/>
    <property type="match status" value="1"/>
</dbReference>
<keyword evidence="5" id="KW-0547">Nucleotide-binding</keyword>
<comment type="similarity">
    <text evidence="2">Belongs to the TRAFAC class myosin-kinesin ATPase superfamily. Myosin family.</text>
</comment>
<dbReference type="VEuPathDB" id="FungiDB:PYU1_G012532"/>
<dbReference type="Pfam" id="PF00397">
    <property type="entry name" value="WW"/>
    <property type="match status" value="1"/>
</dbReference>
<dbReference type="SMART" id="SM00139">
    <property type="entry name" value="MyTH4"/>
    <property type="match status" value="1"/>
</dbReference>
<organism evidence="14 15">
    <name type="scientific">Globisporangium ultimum (strain ATCC 200006 / CBS 805.95 / DAOM BR144)</name>
    <name type="common">Pythium ultimum</name>
    <dbReference type="NCBI Taxonomy" id="431595"/>
    <lineage>
        <taxon>Eukaryota</taxon>
        <taxon>Sar</taxon>
        <taxon>Stramenopiles</taxon>
        <taxon>Oomycota</taxon>
        <taxon>Peronosporomycetes</taxon>
        <taxon>Pythiales</taxon>
        <taxon>Pythiaceae</taxon>
        <taxon>Globisporangium</taxon>
    </lineage>
</organism>
<evidence type="ECO:0000256" key="6">
    <source>
        <dbReference type="ARBA" id="ARBA00022840"/>
    </source>
</evidence>
<dbReference type="GO" id="GO:0005524">
    <property type="term" value="F:ATP binding"/>
    <property type="evidence" value="ECO:0007669"/>
    <property type="project" value="UniProtKB-KW"/>
</dbReference>
<dbReference type="InterPro" id="IPR000159">
    <property type="entry name" value="RA_dom"/>
</dbReference>
<dbReference type="InterPro" id="IPR035963">
    <property type="entry name" value="FERM_2"/>
</dbReference>
<dbReference type="Gene3D" id="2.30.29.30">
    <property type="entry name" value="Pleckstrin-homology domain (PH domain)/Phosphotyrosine-binding domain (PTB)"/>
    <property type="match status" value="1"/>
</dbReference>
<evidence type="ECO:0000256" key="7">
    <source>
        <dbReference type="ARBA" id="ARBA00023175"/>
    </source>
</evidence>
<dbReference type="InterPro" id="IPR051567">
    <property type="entry name" value="Unconventional_Myosin_ATPase"/>
</dbReference>
<dbReference type="SUPFAM" id="SSF50729">
    <property type="entry name" value="PH domain-like"/>
    <property type="match status" value="1"/>
</dbReference>
<dbReference type="GO" id="GO:0005737">
    <property type="term" value="C:cytoplasm"/>
    <property type="evidence" value="ECO:0007669"/>
    <property type="project" value="UniProtKB-SubCell"/>
</dbReference>
<dbReference type="GO" id="GO:0007165">
    <property type="term" value="P:signal transduction"/>
    <property type="evidence" value="ECO:0007669"/>
    <property type="project" value="InterPro"/>
</dbReference>
<dbReference type="GO" id="GO:0005856">
    <property type="term" value="C:cytoskeleton"/>
    <property type="evidence" value="ECO:0007669"/>
    <property type="project" value="InterPro"/>
</dbReference>
<dbReference type="Pfam" id="PF00784">
    <property type="entry name" value="MyTH4"/>
    <property type="match status" value="1"/>
</dbReference>
<feature type="compositionally biased region" description="Basic and acidic residues" evidence="9">
    <location>
        <begin position="135"/>
        <end position="144"/>
    </location>
</feature>
<feature type="compositionally biased region" description="Basic and acidic residues" evidence="9">
    <location>
        <begin position="52"/>
        <end position="73"/>
    </location>
</feature>
<dbReference type="Gene3D" id="1.20.80.10">
    <property type="match status" value="1"/>
</dbReference>
<evidence type="ECO:0008006" key="16">
    <source>
        <dbReference type="Google" id="ProtNLM"/>
    </source>
</evidence>
<dbReference type="AlphaFoldDB" id="K3X5Q9"/>
<keyword evidence="8" id="KW-0009">Actin-binding</keyword>
<dbReference type="InterPro" id="IPR019748">
    <property type="entry name" value="FERM_central"/>
</dbReference>
<feature type="domain" description="WW" evidence="10">
    <location>
        <begin position="6"/>
        <end position="34"/>
    </location>
</feature>
<dbReference type="SUPFAM" id="SSF47031">
    <property type="entry name" value="Second domain of FERM"/>
    <property type="match status" value="1"/>
</dbReference>
<evidence type="ECO:0000256" key="5">
    <source>
        <dbReference type="ARBA" id="ARBA00022741"/>
    </source>
</evidence>
<dbReference type="InterPro" id="IPR001202">
    <property type="entry name" value="WW_dom"/>
</dbReference>
<dbReference type="InterPro" id="IPR038185">
    <property type="entry name" value="MyTH4_dom_sf"/>
</dbReference>
<dbReference type="InterPro" id="IPR002404">
    <property type="entry name" value="IRS_PTB"/>
</dbReference>
<dbReference type="Gene3D" id="2.20.70.10">
    <property type="match status" value="1"/>
</dbReference>
<dbReference type="PROSITE" id="PS51016">
    <property type="entry name" value="MYTH4"/>
    <property type="match status" value="1"/>
</dbReference>
<evidence type="ECO:0000259" key="10">
    <source>
        <dbReference type="PROSITE" id="PS50020"/>
    </source>
</evidence>
<evidence type="ECO:0000256" key="4">
    <source>
        <dbReference type="ARBA" id="ARBA00022737"/>
    </source>
</evidence>
<name>K3X5Q9_GLOUD</name>